<comment type="caution">
    <text evidence="1">The sequence shown here is derived from an EMBL/GenBank/DDBJ whole genome shotgun (WGS) entry which is preliminary data.</text>
</comment>
<dbReference type="AlphaFoldDB" id="A0AAX1PIP2"/>
<organism evidence="1 2">
    <name type="scientific">Aeromonas salmonicida</name>
    <dbReference type="NCBI Taxonomy" id="645"/>
    <lineage>
        <taxon>Bacteria</taxon>
        <taxon>Pseudomonadati</taxon>
        <taxon>Pseudomonadota</taxon>
        <taxon>Gammaproteobacteria</taxon>
        <taxon>Aeromonadales</taxon>
        <taxon>Aeromonadaceae</taxon>
        <taxon>Aeromonas</taxon>
    </lineage>
</organism>
<proteinExistence type="predicted"/>
<dbReference type="SUPFAM" id="SSF53448">
    <property type="entry name" value="Nucleotide-diphospho-sugar transferases"/>
    <property type="match status" value="1"/>
</dbReference>
<dbReference type="Proteomes" id="UP000249422">
    <property type="component" value="Unassembled WGS sequence"/>
</dbReference>
<protein>
    <recommendedName>
        <fullName evidence="3">Glycosyl transferase family 2</fullName>
    </recommendedName>
</protein>
<sequence length="465" mass="52672">MIYKHSQPSSTKIKINSFHAGSLFYVSGHVSYIGAPDRISIVGLSTKNKKRIFIRDIIKNDFYFENKVSLESDEEIDVFINIKSPSEVWVDIDKLDIKEYAKEIVSLVSLQPVISKPSDNTPTHSSPKKDFKKICSNSVQSFSVNKSIISLSFTGVDSILVEGFDQNNELLLRRKVKSGVVYPTIFRTSKESSRIDYFVNSKVSVDVITNRVEHLEGIFEHNSSKLNEFSVTAAMATYPAREHIYLDAVNSIIEQVDILYIYFNGYDNVPDEILHHSKKDKIEYIISPKSTLRASGKFSWIGTIPGFHLTIDDDILYPDDYVEHLLAEAKSIDDENIIIGVHGSIFKKNVKDASKCRDNIFNFQDELLETRPVHMIGSGTALFTQSTAKLINVQELLSHPIANDELLAIQAKNMGISIYCVNRKDQWLRSNAAMEFGVYEEKQLNKALKNEVNSFVTKANPWLPL</sequence>
<dbReference type="RefSeq" id="WP_146612906.1">
    <property type="nucleotide sequence ID" value="NZ_CAWNWF010000008.1"/>
</dbReference>
<accession>A0AAX1PIP2</accession>
<evidence type="ECO:0008006" key="3">
    <source>
        <dbReference type="Google" id="ProtNLM"/>
    </source>
</evidence>
<name>A0AAX1PIP2_AERSA</name>
<dbReference type="InterPro" id="IPR029044">
    <property type="entry name" value="Nucleotide-diphossugar_trans"/>
</dbReference>
<evidence type="ECO:0000313" key="1">
    <source>
        <dbReference type="EMBL" id="RAJ04759.1"/>
    </source>
</evidence>
<reference evidence="1 2" key="1">
    <citation type="submission" date="2018-06" db="EMBL/GenBank/DDBJ databases">
        <title>Freshwater and sediment microbial communities from various areas in North America, analyzing microbe dynamics in response to fracking.</title>
        <authorList>
            <person name="Lamendella R."/>
        </authorList>
    </citation>
    <scope>NUCLEOTIDE SEQUENCE [LARGE SCALE GENOMIC DNA]</scope>
    <source>
        <strain evidence="1 2">17</strain>
    </source>
</reference>
<evidence type="ECO:0000313" key="2">
    <source>
        <dbReference type="Proteomes" id="UP000249422"/>
    </source>
</evidence>
<dbReference type="EMBL" id="QLLM01000008">
    <property type="protein sequence ID" value="RAJ04759.1"/>
    <property type="molecule type" value="Genomic_DNA"/>
</dbReference>
<gene>
    <name evidence="1" type="ORF">DEU50_108141</name>
</gene>